<dbReference type="OrthoDB" id="4121208at2759"/>
<keyword evidence="2" id="KW-1185">Reference proteome</keyword>
<reference evidence="1 2" key="1">
    <citation type="journal article" date="2016" name="Nat. Commun.">
        <title>Ectomycorrhizal ecology is imprinted in the genome of the dominant symbiotic fungus Cenococcum geophilum.</title>
        <authorList>
            <consortium name="DOE Joint Genome Institute"/>
            <person name="Peter M."/>
            <person name="Kohler A."/>
            <person name="Ohm R.A."/>
            <person name="Kuo A."/>
            <person name="Krutzmann J."/>
            <person name="Morin E."/>
            <person name="Arend M."/>
            <person name="Barry K.W."/>
            <person name="Binder M."/>
            <person name="Choi C."/>
            <person name="Clum A."/>
            <person name="Copeland A."/>
            <person name="Grisel N."/>
            <person name="Haridas S."/>
            <person name="Kipfer T."/>
            <person name="LaButti K."/>
            <person name="Lindquist E."/>
            <person name="Lipzen A."/>
            <person name="Maire R."/>
            <person name="Meier B."/>
            <person name="Mihaltcheva S."/>
            <person name="Molinier V."/>
            <person name="Murat C."/>
            <person name="Poggeler S."/>
            <person name="Quandt C.A."/>
            <person name="Sperisen C."/>
            <person name="Tritt A."/>
            <person name="Tisserant E."/>
            <person name="Crous P.W."/>
            <person name="Henrissat B."/>
            <person name="Nehls U."/>
            <person name="Egli S."/>
            <person name="Spatafora J.W."/>
            <person name="Grigoriev I.V."/>
            <person name="Martin F.M."/>
        </authorList>
    </citation>
    <scope>NUCLEOTIDE SEQUENCE [LARGE SCALE GENOMIC DNA]</scope>
    <source>
        <strain evidence="1 2">CBS 459.81</strain>
    </source>
</reference>
<accession>A0A8E2E1W4</accession>
<sequence length="197" mass="21830">MKQSVPGRKRSVNMGLSLYQQKPPQNSMQIYTVITPSPGASHVQGTQQSQMVTVFTPQMTIEFGCSLQTPSPTMNNTFITPAPTIKEMVTYYMAPWQSLTQGNTPSDIESKICTTVDDGSLECVQYQAAWQVQVATSTSKMTSHVDLVTTPLDVDTFGMRDRDRNGEQGHEGRTCVGLSRVHRPYGLRDKDVGICFE</sequence>
<dbReference type="EMBL" id="KV745266">
    <property type="protein sequence ID" value="OCK75862.1"/>
    <property type="molecule type" value="Genomic_DNA"/>
</dbReference>
<dbReference type="AlphaFoldDB" id="A0A8E2E1W4"/>
<evidence type="ECO:0000313" key="1">
    <source>
        <dbReference type="EMBL" id="OCK75862.1"/>
    </source>
</evidence>
<organism evidence="1 2">
    <name type="scientific">Lepidopterella palustris CBS 459.81</name>
    <dbReference type="NCBI Taxonomy" id="1314670"/>
    <lineage>
        <taxon>Eukaryota</taxon>
        <taxon>Fungi</taxon>
        <taxon>Dikarya</taxon>
        <taxon>Ascomycota</taxon>
        <taxon>Pezizomycotina</taxon>
        <taxon>Dothideomycetes</taxon>
        <taxon>Pleosporomycetidae</taxon>
        <taxon>Mytilinidiales</taxon>
        <taxon>Argynnaceae</taxon>
        <taxon>Lepidopterella</taxon>
    </lineage>
</organism>
<name>A0A8E2E1W4_9PEZI</name>
<protein>
    <submittedName>
        <fullName evidence="1">Uncharacterized protein</fullName>
    </submittedName>
</protein>
<evidence type="ECO:0000313" key="2">
    <source>
        <dbReference type="Proteomes" id="UP000250266"/>
    </source>
</evidence>
<dbReference type="Proteomes" id="UP000250266">
    <property type="component" value="Unassembled WGS sequence"/>
</dbReference>
<proteinExistence type="predicted"/>
<gene>
    <name evidence="1" type="ORF">K432DRAFT_396917</name>
</gene>